<dbReference type="Proteomes" id="UP000692954">
    <property type="component" value="Unassembled WGS sequence"/>
</dbReference>
<dbReference type="OrthoDB" id="2942533at2759"/>
<evidence type="ECO:0008006" key="4">
    <source>
        <dbReference type="Google" id="ProtNLM"/>
    </source>
</evidence>
<keyword evidence="3" id="KW-1185">Reference proteome</keyword>
<dbReference type="PANTHER" id="PTHR46540">
    <property type="entry name" value="TETRATRICOPEPTIDE REPEAT PROTEIN 12"/>
    <property type="match status" value="1"/>
</dbReference>
<dbReference type="PROSITE" id="PS50005">
    <property type="entry name" value="TPR"/>
    <property type="match status" value="2"/>
</dbReference>
<gene>
    <name evidence="2" type="ORF">PSON_ATCC_30995.1.T1730018</name>
</gene>
<organism evidence="2 3">
    <name type="scientific">Paramecium sonneborni</name>
    <dbReference type="NCBI Taxonomy" id="65129"/>
    <lineage>
        <taxon>Eukaryota</taxon>
        <taxon>Sar</taxon>
        <taxon>Alveolata</taxon>
        <taxon>Ciliophora</taxon>
        <taxon>Intramacronucleata</taxon>
        <taxon>Oligohymenophorea</taxon>
        <taxon>Peniculida</taxon>
        <taxon>Parameciidae</taxon>
        <taxon>Paramecium</taxon>
    </lineage>
</organism>
<sequence length="579" mass="68731">MQSKDFQLQFDFEALRDSQIKLDQIIDQIKQSKQSQQLKQNSLSQQKYEFTKIIQHFNITISPIKNPDSNSKFQNSKESELKQIIIQKADELKKIGNEYYLNGNYQQAIIMYTEALKLIQDNVVLWLNRAISYIKLNQFNQAIEDCSKVLEIAHQGKYTILANSDNCFKAYLRRAFAFYKINQFDNALQDIEQALIIDHKNLEAKNLKIDVERQLILQQQNQNKKNSLNRLRNCILKKKIIDTELNYKDVIDSFFLQNEKFDLLQAFQVIQKNTDESAAYFYDKKGIETLIQIIKSDEDRLHDQYNLMASLPALILQCYQENNYLYQVQFIRKYNGVDVLTQKIISLLEKANQKKNSAIYDCIKDYIDALNILTDEKVRNLIQSNPIFETKFYKQIFNPILILHNTEYDLVSSLLSLCANLCYDINSCLRTVFYINIDEVIIYAIQILENVKLCQESYNLLIQLFNYLSNLLIEEQFRQRFLSQNKQFYIYFFDILRNLDLQYEELLQIQLGFLINLFYCNQIIHSEQLIFELRNLPKIMESFSNSKNGIILERIEILQSFLQINKELWIQVENQKQLR</sequence>
<evidence type="ECO:0000256" key="1">
    <source>
        <dbReference type="PROSITE-ProRule" id="PRU00339"/>
    </source>
</evidence>
<comment type="caution">
    <text evidence="2">The sequence shown here is derived from an EMBL/GenBank/DDBJ whole genome shotgun (WGS) entry which is preliminary data.</text>
</comment>
<dbReference type="Pfam" id="PF00515">
    <property type="entry name" value="TPR_1"/>
    <property type="match status" value="1"/>
</dbReference>
<dbReference type="GO" id="GO:0070286">
    <property type="term" value="P:axonemal dynein complex assembly"/>
    <property type="evidence" value="ECO:0007669"/>
    <property type="project" value="TreeGrafter"/>
</dbReference>
<dbReference type="Pfam" id="PF13181">
    <property type="entry name" value="TPR_8"/>
    <property type="match status" value="1"/>
</dbReference>
<dbReference type="PANTHER" id="PTHR46540:SF1">
    <property type="entry name" value="TETRATRICOPEPTIDE REPEAT PROTEIN 12"/>
    <property type="match status" value="1"/>
</dbReference>
<dbReference type="AlphaFoldDB" id="A0A8S1RHJ5"/>
<dbReference type="InterPro" id="IPR043195">
    <property type="entry name" value="TTC12"/>
</dbReference>
<protein>
    <recommendedName>
        <fullName evidence="4">Tetratricopeptide repeat protein</fullName>
    </recommendedName>
</protein>
<dbReference type="SMART" id="SM00028">
    <property type="entry name" value="TPR"/>
    <property type="match status" value="3"/>
</dbReference>
<evidence type="ECO:0000313" key="2">
    <source>
        <dbReference type="EMBL" id="CAD8127097.1"/>
    </source>
</evidence>
<evidence type="ECO:0000313" key="3">
    <source>
        <dbReference type="Proteomes" id="UP000692954"/>
    </source>
</evidence>
<dbReference type="GO" id="GO:0005813">
    <property type="term" value="C:centrosome"/>
    <property type="evidence" value="ECO:0007669"/>
    <property type="project" value="TreeGrafter"/>
</dbReference>
<feature type="repeat" description="TPR" evidence="1">
    <location>
        <begin position="89"/>
        <end position="122"/>
    </location>
</feature>
<dbReference type="GO" id="GO:0007288">
    <property type="term" value="P:sperm axoneme assembly"/>
    <property type="evidence" value="ECO:0007669"/>
    <property type="project" value="TreeGrafter"/>
</dbReference>
<name>A0A8S1RHJ5_9CILI</name>
<accession>A0A8S1RHJ5</accession>
<keyword evidence="1" id="KW-0802">TPR repeat</keyword>
<dbReference type="GO" id="GO:0005737">
    <property type="term" value="C:cytoplasm"/>
    <property type="evidence" value="ECO:0007669"/>
    <property type="project" value="TreeGrafter"/>
</dbReference>
<proteinExistence type="predicted"/>
<dbReference type="EMBL" id="CAJJDN010000173">
    <property type="protein sequence ID" value="CAD8127097.1"/>
    <property type="molecule type" value="Genomic_DNA"/>
</dbReference>
<reference evidence="2" key="1">
    <citation type="submission" date="2021-01" db="EMBL/GenBank/DDBJ databases">
        <authorList>
            <consortium name="Genoscope - CEA"/>
            <person name="William W."/>
        </authorList>
    </citation>
    <scope>NUCLEOTIDE SEQUENCE</scope>
</reference>
<feature type="repeat" description="TPR" evidence="1">
    <location>
        <begin position="168"/>
        <end position="201"/>
    </location>
</feature>
<dbReference type="InterPro" id="IPR019734">
    <property type="entry name" value="TPR_rpt"/>
</dbReference>